<dbReference type="Proteomes" id="UP001174909">
    <property type="component" value="Unassembled WGS sequence"/>
</dbReference>
<proteinExistence type="predicted"/>
<organism evidence="1 2">
    <name type="scientific">Geodia barretti</name>
    <name type="common">Barrett's horny sponge</name>
    <dbReference type="NCBI Taxonomy" id="519541"/>
    <lineage>
        <taxon>Eukaryota</taxon>
        <taxon>Metazoa</taxon>
        <taxon>Porifera</taxon>
        <taxon>Demospongiae</taxon>
        <taxon>Heteroscleromorpha</taxon>
        <taxon>Tetractinellida</taxon>
        <taxon>Astrophorina</taxon>
        <taxon>Geodiidae</taxon>
        <taxon>Geodia</taxon>
    </lineage>
</organism>
<evidence type="ECO:0000313" key="2">
    <source>
        <dbReference type="Proteomes" id="UP001174909"/>
    </source>
</evidence>
<gene>
    <name evidence="1" type="ORF">GBAR_LOCUS25397</name>
</gene>
<dbReference type="EMBL" id="CASHTH010003516">
    <property type="protein sequence ID" value="CAI8045949.1"/>
    <property type="molecule type" value="Genomic_DNA"/>
</dbReference>
<sequence>MGGRYQICSGHRQVAHNMAHRERGRSLVDARHQTDLGNKLGGGKKRKSGCQHEAMASHLVTMREKLPEYIIKERERLTRAMPWAEINIAGAVFKNDTFLRALEQTGFRGLWGYHWNQQGVEDVDANVPEIETDRGGFGCFYPLEASASLDAIVARGTTDADLTQSFEKIVGVPYHTAAHLAEDAHNLRAALLNGTAQQHYDVYVGSAAWNQWLGYVEHIDPLTVAHLGQEGLERLDAYFAHVVSVQDTKPLLLSQMVDDYIKHCQKTEPTVVVGASTEIQEETAKPKSTLKIFYYDAACEFTFVEGAMDPVEIKNYTAERVLQSKANKPVLTGFLPTRHRTQLHIAIVVESTRTMPYGIAVWGDHEGLRLTEANVDDVRWIGEHSLFIRLTLQSGKNEFSVKLTI</sequence>
<dbReference type="AlphaFoldDB" id="A0AA35TDX3"/>
<protein>
    <submittedName>
        <fullName evidence="1">Uncharacterized protein</fullName>
    </submittedName>
</protein>
<evidence type="ECO:0000313" key="1">
    <source>
        <dbReference type="EMBL" id="CAI8045949.1"/>
    </source>
</evidence>
<comment type="caution">
    <text evidence="1">The sequence shown here is derived from an EMBL/GenBank/DDBJ whole genome shotgun (WGS) entry which is preliminary data.</text>
</comment>
<accession>A0AA35TDX3</accession>
<keyword evidence="2" id="KW-1185">Reference proteome</keyword>
<name>A0AA35TDX3_GEOBA</name>
<reference evidence="1" key="1">
    <citation type="submission" date="2023-03" db="EMBL/GenBank/DDBJ databases">
        <authorList>
            <person name="Steffen K."/>
            <person name="Cardenas P."/>
        </authorList>
    </citation>
    <scope>NUCLEOTIDE SEQUENCE</scope>
</reference>